<sequence>MVVYNLGVTHFLIFVQALLLTKAEFIPVQKAPFQVQVELKSGSTFLAHAAILNCKWVVTVANAVNDFKPKDVQVRSGSGQLGMHGGLHSVRHIVVHGNYTKKNQFLNNIALIQIFYNFRLSKTVCPILLSETVPKSYSEGQVSGWWANKQGGQLELYESINIVPLDKCLQQYKEKNEIINVDAPVLCSTPVKEVPVSLGLSLSMNTNLQGLLIKQIPGLPFVYTAMDRYVSWVKDTLSKMTYYNSGSNKEQCEGFHSNCVLQLFHR</sequence>
<organism evidence="5 6">
    <name type="scientific">Cimex lectularius</name>
    <name type="common">Bed bug</name>
    <name type="synonym">Acanthia lectularia</name>
    <dbReference type="NCBI Taxonomy" id="79782"/>
    <lineage>
        <taxon>Eukaryota</taxon>
        <taxon>Metazoa</taxon>
        <taxon>Ecdysozoa</taxon>
        <taxon>Arthropoda</taxon>
        <taxon>Hexapoda</taxon>
        <taxon>Insecta</taxon>
        <taxon>Pterygota</taxon>
        <taxon>Neoptera</taxon>
        <taxon>Paraneoptera</taxon>
        <taxon>Hemiptera</taxon>
        <taxon>Heteroptera</taxon>
        <taxon>Panheteroptera</taxon>
        <taxon>Cimicomorpha</taxon>
        <taxon>Cimicidae</taxon>
        <taxon>Cimex</taxon>
    </lineage>
</organism>
<evidence type="ECO:0000313" key="5">
    <source>
        <dbReference type="EnsemblMetazoa" id="XP_014243676.1"/>
    </source>
</evidence>
<dbReference type="EnsemblMetazoa" id="XM_014388190.1">
    <property type="protein sequence ID" value="XP_014243676.1"/>
    <property type="gene ID" value="LOC106663379"/>
</dbReference>
<dbReference type="KEGG" id="clec:106663379"/>
<keyword evidence="3" id="KW-0732">Signal</keyword>
<name>A0A8I6RK83_CIMLE</name>
<evidence type="ECO:0000256" key="3">
    <source>
        <dbReference type="SAM" id="SignalP"/>
    </source>
</evidence>
<comment type="similarity">
    <text evidence="2">Belongs to the peptidase S1 family. CLIP subfamily.</text>
</comment>
<dbReference type="GO" id="GO:0006508">
    <property type="term" value="P:proteolysis"/>
    <property type="evidence" value="ECO:0007669"/>
    <property type="project" value="InterPro"/>
</dbReference>
<feature type="signal peptide" evidence="3">
    <location>
        <begin position="1"/>
        <end position="23"/>
    </location>
</feature>
<dbReference type="GO" id="GO:0004252">
    <property type="term" value="F:serine-type endopeptidase activity"/>
    <property type="evidence" value="ECO:0007669"/>
    <property type="project" value="InterPro"/>
</dbReference>
<evidence type="ECO:0000256" key="1">
    <source>
        <dbReference type="ARBA" id="ARBA00023157"/>
    </source>
</evidence>
<feature type="domain" description="Peptidase S1" evidence="4">
    <location>
        <begin position="32"/>
        <end position="238"/>
    </location>
</feature>
<dbReference type="Gene3D" id="2.40.10.10">
    <property type="entry name" value="Trypsin-like serine proteases"/>
    <property type="match status" value="1"/>
</dbReference>
<reference evidence="5" key="1">
    <citation type="submission" date="2022-01" db="UniProtKB">
        <authorList>
            <consortium name="EnsemblMetazoa"/>
        </authorList>
    </citation>
    <scope>IDENTIFICATION</scope>
</reference>
<dbReference type="InterPro" id="IPR043504">
    <property type="entry name" value="Peptidase_S1_PA_chymotrypsin"/>
</dbReference>
<dbReference type="InterPro" id="IPR051487">
    <property type="entry name" value="Ser/Thr_Proteases_Immune/Dev"/>
</dbReference>
<accession>A0A8I6RK83</accession>
<dbReference type="GeneID" id="106663379"/>
<dbReference type="PROSITE" id="PS50240">
    <property type="entry name" value="TRYPSIN_DOM"/>
    <property type="match status" value="1"/>
</dbReference>
<dbReference type="Pfam" id="PF00089">
    <property type="entry name" value="Trypsin"/>
    <property type="match status" value="1"/>
</dbReference>
<evidence type="ECO:0000259" key="4">
    <source>
        <dbReference type="PROSITE" id="PS50240"/>
    </source>
</evidence>
<dbReference type="InterPro" id="IPR009003">
    <property type="entry name" value="Peptidase_S1_PA"/>
</dbReference>
<feature type="chain" id="PRO_5035164637" description="Peptidase S1 domain-containing protein" evidence="3">
    <location>
        <begin position="24"/>
        <end position="266"/>
    </location>
</feature>
<keyword evidence="6" id="KW-1185">Reference proteome</keyword>
<dbReference type="PANTHER" id="PTHR24256">
    <property type="entry name" value="TRYPTASE-RELATED"/>
    <property type="match status" value="1"/>
</dbReference>
<evidence type="ECO:0000313" key="6">
    <source>
        <dbReference type="Proteomes" id="UP000494040"/>
    </source>
</evidence>
<dbReference type="SUPFAM" id="SSF50494">
    <property type="entry name" value="Trypsin-like serine proteases"/>
    <property type="match status" value="1"/>
</dbReference>
<protein>
    <recommendedName>
        <fullName evidence="4">Peptidase S1 domain-containing protein</fullName>
    </recommendedName>
</protein>
<dbReference type="SMART" id="SM00020">
    <property type="entry name" value="Tryp_SPc"/>
    <property type="match status" value="1"/>
</dbReference>
<dbReference type="OrthoDB" id="6380398at2759"/>
<keyword evidence="1" id="KW-1015">Disulfide bond</keyword>
<dbReference type="Proteomes" id="UP000494040">
    <property type="component" value="Unassembled WGS sequence"/>
</dbReference>
<evidence type="ECO:0000256" key="2">
    <source>
        <dbReference type="ARBA" id="ARBA00024195"/>
    </source>
</evidence>
<proteinExistence type="inferred from homology"/>
<dbReference type="InterPro" id="IPR001254">
    <property type="entry name" value="Trypsin_dom"/>
</dbReference>
<dbReference type="AlphaFoldDB" id="A0A8I6RK83"/>
<dbReference type="RefSeq" id="XP_014243676.1">
    <property type="nucleotide sequence ID" value="XM_014388190.1"/>
</dbReference>